<accession>A0A2S0KJN4</accession>
<feature type="transmembrane region" description="Helical" evidence="1">
    <location>
        <begin position="20"/>
        <end position="49"/>
    </location>
</feature>
<dbReference type="EMBL" id="CP027433">
    <property type="protein sequence ID" value="AVM01851.1"/>
    <property type="molecule type" value="Genomic_DNA"/>
</dbReference>
<dbReference type="AlphaFoldDB" id="A0A2S0KJN4"/>
<name>A0A2S0KJN4_9ACTN</name>
<gene>
    <name evidence="2" type="ORF">C6V83_17890</name>
</gene>
<proteinExistence type="predicted"/>
<keyword evidence="1" id="KW-0812">Transmembrane</keyword>
<evidence type="ECO:0000256" key="1">
    <source>
        <dbReference type="SAM" id="Phobius"/>
    </source>
</evidence>
<keyword evidence="3" id="KW-1185">Reference proteome</keyword>
<evidence type="ECO:0000313" key="2">
    <source>
        <dbReference type="EMBL" id="AVM01851.1"/>
    </source>
</evidence>
<dbReference type="KEGG" id="git:C6V83_17890"/>
<keyword evidence="1" id="KW-0472">Membrane</keyword>
<protein>
    <submittedName>
        <fullName evidence="2">Uncharacterized protein</fullName>
    </submittedName>
</protein>
<keyword evidence="1" id="KW-1133">Transmembrane helix</keyword>
<dbReference type="Proteomes" id="UP000239814">
    <property type="component" value="Chromosome"/>
</dbReference>
<sequence length="192" mass="20454">MAAPMTHPPQPPKQFRGLKIALAATLALAAVLVVVLIAAIALFATVWAFPFGDDDAFTPDHMDAERAAKAFASRDVTIPPEFEFVSATRFPVFTGKESYRGTYRISVSLPSAEDLVAQANPTFPAFDELSCTDYSQESLAQIAGLPCPPGTPALASVRDSLPTHVDPPPDSETLILVGRDAHVELIVEATGH</sequence>
<organism evidence="2 3">
    <name type="scientific">Gordonia iterans</name>
    <dbReference type="NCBI Taxonomy" id="1004901"/>
    <lineage>
        <taxon>Bacteria</taxon>
        <taxon>Bacillati</taxon>
        <taxon>Actinomycetota</taxon>
        <taxon>Actinomycetes</taxon>
        <taxon>Mycobacteriales</taxon>
        <taxon>Gordoniaceae</taxon>
        <taxon>Gordonia</taxon>
    </lineage>
</organism>
<evidence type="ECO:0000313" key="3">
    <source>
        <dbReference type="Proteomes" id="UP000239814"/>
    </source>
</evidence>
<reference evidence="2 3" key="1">
    <citation type="submission" date="2018-03" db="EMBL/GenBank/DDBJ databases">
        <title>Characteristics and genome of n-alkane degrading marine bacteria Gordonia iterans isolated from crude oil contaminated in Tae-an, South Korea.</title>
        <authorList>
            <person name="Lee S.-S."/>
            <person name="Kim H."/>
        </authorList>
    </citation>
    <scope>NUCLEOTIDE SEQUENCE [LARGE SCALE GENOMIC DNA]</scope>
    <source>
        <strain evidence="2 3">Co17</strain>
    </source>
</reference>